<dbReference type="Proteomes" id="UP000181998">
    <property type="component" value="Unassembled WGS sequence"/>
</dbReference>
<protein>
    <submittedName>
        <fullName evidence="1">Uncharacterized protein</fullName>
    </submittedName>
</protein>
<organism evidence="1 2">
    <name type="scientific">Nitrosomonas ureae</name>
    <dbReference type="NCBI Taxonomy" id="44577"/>
    <lineage>
        <taxon>Bacteria</taxon>
        <taxon>Pseudomonadati</taxon>
        <taxon>Pseudomonadota</taxon>
        <taxon>Betaproteobacteria</taxon>
        <taxon>Nitrosomonadales</taxon>
        <taxon>Nitrosomonadaceae</taxon>
        <taxon>Nitrosomonas</taxon>
    </lineage>
</organism>
<reference evidence="1 2" key="1">
    <citation type="submission" date="2016-10" db="EMBL/GenBank/DDBJ databases">
        <authorList>
            <person name="de Groot N.N."/>
        </authorList>
    </citation>
    <scope>NUCLEOTIDE SEQUENCE [LARGE SCALE GENOMIC DNA]</scope>
    <source>
        <strain evidence="1 2">Nm9</strain>
    </source>
</reference>
<accession>A0A1H9E533</accession>
<sequence>MIHLLLAPLSQNKLGQAIRFSDTVEFGSSHHDFNNGEVVPRIDQIEVYAMPKNSMSGEKVGNSSMVENSVLPAAHALLSMYPVSASWTK</sequence>
<evidence type="ECO:0000313" key="1">
    <source>
        <dbReference type="EMBL" id="SEQ20353.1"/>
    </source>
</evidence>
<dbReference type="AlphaFoldDB" id="A0A1H9E533"/>
<gene>
    <name evidence="1" type="ORF">SAMN05421510_102717</name>
</gene>
<proteinExistence type="predicted"/>
<dbReference type="EMBL" id="FOFX01000027">
    <property type="protein sequence ID" value="SEQ20353.1"/>
    <property type="molecule type" value="Genomic_DNA"/>
</dbReference>
<name>A0A1H9E533_9PROT</name>
<evidence type="ECO:0000313" key="2">
    <source>
        <dbReference type="Proteomes" id="UP000181998"/>
    </source>
</evidence>
<dbReference type="RefSeq" id="WP_074721275.1">
    <property type="nucleotide sequence ID" value="NZ_FOFX01000027.1"/>
</dbReference>